<gene>
    <name evidence="3" type="ORF">NERG_02000</name>
</gene>
<organism evidence="3">
    <name type="scientific">Nematocida ausubeli (strain ATCC PRA-371 / ERTm2)</name>
    <name type="common">Nematode killer fungus</name>
    <dbReference type="NCBI Taxonomy" id="1913371"/>
    <lineage>
        <taxon>Eukaryota</taxon>
        <taxon>Fungi</taxon>
        <taxon>Fungi incertae sedis</taxon>
        <taxon>Microsporidia</taxon>
        <taxon>Nematocida</taxon>
    </lineage>
</organism>
<proteinExistence type="predicted"/>
<evidence type="ECO:0000256" key="1">
    <source>
        <dbReference type="SAM" id="MobiDB-lite"/>
    </source>
</evidence>
<dbReference type="AlphaFoldDB" id="H8ZEH9"/>
<feature type="transmembrane region" description="Helical" evidence="2">
    <location>
        <begin position="431"/>
        <end position="450"/>
    </location>
</feature>
<accession>H8ZEH9</accession>
<name>H8ZEH9_NEMA1</name>
<keyword evidence="2" id="KW-1133">Transmembrane helix</keyword>
<dbReference type="HOGENOM" id="CLU_590645_0_0_1"/>
<sequence length="463" mass="52631">MNLDTGERNKRTDPKDSEHLHNATTEKPENIYSKTFSAFNSAKNKIFSSESSITYTLLDAESLNSTKNDSEEKVQIPTQENPKALYPRVTIYFNVEDATEAVKRIFPQKWTYVSMSLSKIETPNLDALFQILNENISITIHNSNEEDKQALLDISTAVIRFLLEKKWKCTPAVTTDQVCPRCPELGYFISFGYEDVFKGKSIGKVITGAEKRINELVEFATKNNLNMTKHLNTSRICINESIFLDYYRPNIKLLNYLRMNVFAENEKTFSTEDLFIKAPDGEYHLNHGVNLLVKHANMYFSGYKNHEDLETLSLTFQEQAAMVHVYDHRTKITNILKAFHQVASKKKLICVPTFESILASNTKFSIASLIDLDKFSINLDKIGEKAANVMKDADFTALQRDYLNNKIFQYIDTVLAVSSNKKSISIRKNKYISKIGGVAMGVGLVFFTAMKMNGLNSIKTANN</sequence>
<evidence type="ECO:0000256" key="2">
    <source>
        <dbReference type="SAM" id="Phobius"/>
    </source>
</evidence>
<reference evidence="3" key="1">
    <citation type="submission" date="2011-03" db="EMBL/GenBank/DDBJ databases">
        <title>The Genome Sequence of Nematocida sp1 strain ERTm2.</title>
        <authorList>
            <consortium name="The Broad Institute Genome Sequencing Platform"/>
            <consortium name="The Broad Institute Genome Sequencing Center for Infectious Disease"/>
            <person name="Cuomo C."/>
            <person name="Troemel E."/>
            <person name="Young S.K."/>
            <person name="Zeng Q."/>
            <person name="Gargeya S."/>
            <person name="Fitzgerald M."/>
            <person name="Haas B."/>
            <person name="Abouelleil A."/>
            <person name="Alvarado L."/>
            <person name="Arachchi H.M."/>
            <person name="Berlin A."/>
            <person name="Brown A."/>
            <person name="Chapman S.B."/>
            <person name="Chen Z."/>
            <person name="Dunbar C."/>
            <person name="Freedman E."/>
            <person name="Gearin G."/>
            <person name="Gellesch M."/>
            <person name="Goldberg J."/>
            <person name="Griggs A."/>
            <person name="Gujja S."/>
            <person name="Heilman E.R."/>
            <person name="Heiman D."/>
            <person name="Howarth C."/>
            <person name="Larson L."/>
            <person name="Lui A."/>
            <person name="MacDonald P.J.P."/>
            <person name="Mehta T."/>
            <person name="Montmayeur A."/>
            <person name="Murphy C."/>
            <person name="Neiman D."/>
            <person name="Pearson M."/>
            <person name="Priest M."/>
            <person name="Roberts A."/>
            <person name="Saif S."/>
            <person name="Shea T."/>
            <person name="Shenoy N."/>
            <person name="Sisk P."/>
            <person name="Stolte C."/>
            <person name="Sykes S."/>
            <person name="White J."/>
            <person name="Yandava C."/>
            <person name="Wortman J."/>
            <person name="Nusbaum C."/>
            <person name="Birren B."/>
        </authorList>
    </citation>
    <scope>NUCLEOTIDE SEQUENCE</scope>
    <source>
        <strain evidence="3">ERTm2</strain>
    </source>
</reference>
<protein>
    <submittedName>
        <fullName evidence="3">Uncharacterized protein</fullName>
    </submittedName>
</protein>
<keyword evidence="2" id="KW-0812">Transmembrane</keyword>
<dbReference type="EMBL" id="JH604637">
    <property type="protein sequence ID" value="EHY64944.1"/>
    <property type="molecule type" value="Genomic_DNA"/>
</dbReference>
<dbReference type="Proteomes" id="UP000005622">
    <property type="component" value="Unassembled WGS sequence"/>
</dbReference>
<feature type="region of interest" description="Disordered" evidence="1">
    <location>
        <begin position="1"/>
        <end position="27"/>
    </location>
</feature>
<keyword evidence="2" id="KW-0472">Membrane</keyword>
<evidence type="ECO:0000313" key="3">
    <source>
        <dbReference type="EMBL" id="EHY64944.1"/>
    </source>
</evidence>